<evidence type="ECO:0000313" key="2">
    <source>
        <dbReference type="EMBL" id="KAF6139915.1"/>
    </source>
</evidence>
<accession>A0A7J7LBA9</accession>
<keyword evidence="3" id="KW-1185">Reference proteome</keyword>
<evidence type="ECO:0000259" key="1">
    <source>
        <dbReference type="Pfam" id="PF13456"/>
    </source>
</evidence>
<protein>
    <recommendedName>
        <fullName evidence="1">RNase H type-1 domain-containing protein</fullName>
    </recommendedName>
</protein>
<gene>
    <name evidence="2" type="ORF">GIB67_009762</name>
</gene>
<organism evidence="2 3">
    <name type="scientific">Kingdonia uniflora</name>
    <dbReference type="NCBI Taxonomy" id="39325"/>
    <lineage>
        <taxon>Eukaryota</taxon>
        <taxon>Viridiplantae</taxon>
        <taxon>Streptophyta</taxon>
        <taxon>Embryophyta</taxon>
        <taxon>Tracheophyta</taxon>
        <taxon>Spermatophyta</taxon>
        <taxon>Magnoliopsida</taxon>
        <taxon>Ranunculales</taxon>
        <taxon>Circaeasteraceae</taxon>
        <taxon>Kingdonia</taxon>
    </lineage>
</organism>
<dbReference type="EMBL" id="JACGCM010002435">
    <property type="protein sequence ID" value="KAF6139915.1"/>
    <property type="molecule type" value="Genomic_DNA"/>
</dbReference>
<dbReference type="Proteomes" id="UP000541444">
    <property type="component" value="Unassembled WGS sequence"/>
</dbReference>
<comment type="caution">
    <text evidence="2">The sequence shown here is derived from an EMBL/GenBank/DDBJ whole genome shotgun (WGS) entry which is preliminary data.</text>
</comment>
<dbReference type="GO" id="GO:0004523">
    <property type="term" value="F:RNA-DNA hybrid ribonuclease activity"/>
    <property type="evidence" value="ECO:0007669"/>
    <property type="project" value="InterPro"/>
</dbReference>
<evidence type="ECO:0000313" key="3">
    <source>
        <dbReference type="Proteomes" id="UP000541444"/>
    </source>
</evidence>
<reference evidence="2 3" key="1">
    <citation type="journal article" date="2020" name="IScience">
        <title>Genome Sequencing of the Endangered Kingdonia uniflora (Circaeasteraceae, Ranunculales) Reveals Potential Mechanisms of Evolutionary Specialization.</title>
        <authorList>
            <person name="Sun Y."/>
            <person name="Deng T."/>
            <person name="Zhang A."/>
            <person name="Moore M.J."/>
            <person name="Landis J.B."/>
            <person name="Lin N."/>
            <person name="Zhang H."/>
            <person name="Zhang X."/>
            <person name="Huang J."/>
            <person name="Zhang X."/>
            <person name="Sun H."/>
            <person name="Wang H."/>
        </authorList>
    </citation>
    <scope>NUCLEOTIDE SEQUENCE [LARGE SCALE GENOMIC DNA]</scope>
    <source>
        <strain evidence="2">TB1705</strain>
        <tissue evidence="2">Leaf</tissue>
    </source>
</reference>
<dbReference type="GO" id="GO:0003676">
    <property type="term" value="F:nucleic acid binding"/>
    <property type="evidence" value="ECO:0007669"/>
    <property type="project" value="InterPro"/>
</dbReference>
<dbReference type="OrthoDB" id="1906820at2759"/>
<proteinExistence type="predicted"/>
<dbReference type="Pfam" id="PF13456">
    <property type="entry name" value="RVT_3"/>
    <property type="match status" value="1"/>
</dbReference>
<sequence>MFVIWNSKNELLFENKRTNPDEVLKKATLYTTPIPRTVPPTLPIRELQPIATTKAREGHSSTRAANPEEAEAISVIRGMETTLSLGLDRIILLTDCQRLVQAFRDHSEDFSWGALTWAPDMYALAARFQTFFF</sequence>
<name>A0A7J7LBA9_9MAGN</name>
<dbReference type="AlphaFoldDB" id="A0A7J7LBA9"/>
<feature type="domain" description="RNase H type-1" evidence="1">
    <location>
        <begin position="62"/>
        <end position="130"/>
    </location>
</feature>
<dbReference type="InterPro" id="IPR002156">
    <property type="entry name" value="RNaseH_domain"/>
</dbReference>